<keyword evidence="5 7" id="KW-0131">Cell cycle</keyword>
<feature type="binding site" evidence="7">
    <location>
        <position position="247"/>
    </location>
    <ligand>
        <name>UDP-N-acetyl-alpha-D-muramoyl-L-alanyl-D-glutamate</name>
        <dbReference type="ChEBI" id="CHEBI:83900"/>
    </ligand>
</feature>
<feature type="binding site" evidence="7">
    <location>
        <position position="528"/>
    </location>
    <ligand>
        <name>meso-2,6-diaminopimelate</name>
        <dbReference type="ChEBI" id="CHEBI:57791"/>
    </ligand>
</feature>
<gene>
    <name evidence="7" type="primary">murE</name>
    <name evidence="13" type="ORF">CGZ93_02885</name>
</gene>
<dbReference type="GO" id="GO:0005737">
    <property type="term" value="C:cytoplasm"/>
    <property type="evidence" value="ECO:0007669"/>
    <property type="project" value="UniProtKB-SubCell"/>
</dbReference>
<keyword evidence="7 13" id="KW-0436">Ligase</keyword>
<dbReference type="Pfam" id="PF02875">
    <property type="entry name" value="Mur_ligase_C"/>
    <property type="match status" value="1"/>
</dbReference>
<dbReference type="SUPFAM" id="SSF63418">
    <property type="entry name" value="MurE/MurF N-terminal domain"/>
    <property type="match status" value="1"/>
</dbReference>
<dbReference type="EMBL" id="NMVQ01000002">
    <property type="protein sequence ID" value="OYO24659.1"/>
    <property type="molecule type" value="Genomic_DNA"/>
</dbReference>
<evidence type="ECO:0000259" key="11">
    <source>
        <dbReference type="Pfam" id="PF02875"/>
    </source>
</evidence>
<keyword evidence="4 7" id="KW-0573">Peptidoglycan synthesis</keyword>
<dbReference type="OrthoDB" id="9800958at2"/>
<dbReference type="Gene3D" id="3.40.1390.10">
    <property type="entry name" value="MurE/MurF, N-terminal domain"/>
    <property type="match status" value="1"/>
</dbReference>
<sequence length="563" mass="58156">MACCPRPASAPPNRSSRGADPTGPRCRLRRSTAGFGRFVPVSVPSQARALLRPAPSPVPLARLLPGDPDVPADLRIGGLTLDSRIVAPGDLYLALSGARAHGADFAADAVRAGAVAVLTDAEGARRAEVPAGVPVLVVDDPRALMGGLAAGVYGHPAEALRCFAVTGTNGKTTTSYLLAAALRELGLSVGTIGTIGFRVDDEPLVGPRTTVTTPESVDLHGLLGLMKERGAAAVAMEASSHALALGRTDGVRFDVAGFTNLGRDHLDFHQTMENYFEAKASLFTPGRCRAAVVVVDDEWGVRLAARIAEGGEVPLRTVSWATEQLAGRPAADYRVTSVEQGRIRVATPRGEWSFDSALPGDFNVRNAVLALAMLEAAGLDARAAAAAFATLSVPGRMQPVALGPGAPEAYVDFAHTPQAIQAALTAFATARRAGRRVVAVLGCGGDRDASKRRPMGAAAARGADLVVITDDNPRTEDPAAIRAEALAGAREAAAAEVVDGGDRRSAIRQALRLAGPDGIVVVLGKGHEQGQEVAGVLTPFDDATVLAAQWRDLSAAVAGEGDR</sequence>
<evidence type="ECO:0000256" key="6">
    <source>
        <dbReference type="ARBA" id="ARBA00023316"/>
    </source>
</evidence>
<organism evidence="13 14">
    <name type="scientific">Enemella dayhoffiae</name>
    <dbReference type="NCBI Taxonomy" id="2016507"/>
    <lineage>
        <taxon>Bacteria</taxon>
        <taxon>Bacillati</taxon>
        <taxon>Actinomycetota</taxon>
        <taxon>Actinomycetes</taxon>
        <taxon>Propionibacteriales</taxon>
        <taxon>Propionibacteriaceae</taxon>
        <taxon>Enemella</taxon>
    </lineage>
</organism>
<feature type="binding site" evidence="7">
    <location>
        <position position="447"/>
    </location>
    <ligand>
        <name>meso-2,6-diaminopimelate</name>
        <dbReference type="ChEBI" id="CHEBI:57791"/>
    </ligand>
</feature>
<evidence type="ECO:0000256" key="1">
    <source>
        <dbReference type="ARBA" id="ARBA00005898"/>
    </source>
</evidence>
<dbReference type="SUPFAM" id="SSF53623">
    <property type="entry name" value="MurD-like peptide ligases, catalytic domain"/>
    <property type="match status" value="1"/>
</dbReference>
<dbReference type="InterPro" id="IPR035911">
    <property type="entry name" value="MurE/MurF_N"/>
</dbReference>
<evidence type="ECO:0000256" key="2">
    <source>
        <dbReference type="ARBA" id="ARBA00022618"/>
    </source>
</evidence>
<dbReference type="Pfam" id="PF08245">
    <property type="entry name" value="Mur_ligase_M"/>
    <property type="match status" value="1"/>
</dbReference>
<evidence type="ECO:0000256" key="3">
    <source>
        <dbReference type="ARBA" id="ARBA00022960"/>
    </source>
</evidence>
<comment type="caution">
    <text evidence="13">The sequence shown here is derived from an EMBL/GenBank/DDBJ whole genome shotgun (WGS) entry which is preliminary data.</text>
</comment>
<evidence type="ECO:0000256" key="8">
    <source>
        <dbReference type="RuleBase" id="RU004135"/>
    </source>
</evidence>
<keyword evidence="3 7" id="KW-0133">Cell shape</keyword>
<dbReference type="GO" id="GO:0009252">
    <property type="term" value="P:peptidoglycan biosynthetic process"/>
    <property type="evidence" value="ECO:0007669"/>
    <property type="project" value="UniProtKB-UniRule"/>
</dbReference>
<dbReference type="InterPro" id="IPR036615">
    <property type="entry name" value="Mur_ligase_C_dom_sf"/>
</dbReference>
<feature type="region of interest" description="Disordered" evidence="9">
    <location>
        <begin position="1"/>
        <end position="25"/>
    </location>
</feature>
<dbReference type="NCBIfam" id="NF001124">
    <property type="entry name" value="PRK00139.1-2"/>
    <property type="match status" value="1"/>
</dbReference>
<dbReference type="Proteomes" id="UP000216311">
    <property type="component" value="Unassembled WGS sequence"/>
</dbReference>
<feature type="modified residue" description="N6-carboxylysine" evidence="7">
    <location>
        <position position="279"/>
    </location>
</feature>
<accession>A0A255HAH4</accession>
<evidence type="ECO:0000313" key="13">
    <source>
        <dbReference type="EMBL" id="OYO24659.1"/>
    </source>
</evidence>
<comment type="function">
    <text evidence="7">Catalyzes the addition of meso-diaminopimelic acid to the nucleotide precursor UDP-N-acetylmuramoyl-L-alanyl-D-glutamate (UMAG) in the biosynthesis of bacterial cell-wall peptidoglycan.</text>
</comment>
<feature type="short sequence motif" description="Meso-diaminopimelate recognition motif" evidence="7">
    <location>
        <begin position="471"/>
        <end position="474"/>
    </location>
</feature>
<dbReference type="SUPFAM" id="SSF53244">
    <property type="entry name" value="MurD-like peptide ligases, peptide-binding domain"/>
    <property type="match status" value="1"/>
</dbReference>
<dbReference type="EC" id="6.3.2.13" evidence="7"/>
<dbReference type="GO" id="GO:0051301">
    <property type="term" value="P:cell division"/>
    <property type="evidence" value="ECO:0007669"/>
    <property type="project" value="UniProtKB-KW"/>
</dbReference>
<dbReference type="GO" id="GO:0008765">
    <property type="term" value="F:UDP-N-acetylmuramoylalanyl-D-glutamate-2,6-diaminopimelate ligase activity"/>
    <property type="evidence" value="ECO:0007669"/>
    <property type="project" value="UniProtKB-UniRule"/>
</dbReference>
<dbReference type="HAMAP" id="MF_00208">
    <property type="entry name" value="MurE"/>
    <property type="match status" value="1"/>
</dbReference>
<evidence type="ECO:0000256" key="7">
    <source>
        <dbReference type="HAMAP-Rule" id="MF_00208"/>
    </source>
</evidence>
<keyword evidence="7" id="KW-0547">Nucleotide-binding</keyword>
<dbReference type="Pfam" id="PF01225">
    <property type="entry name" value="Mur_ligase"/>
    <property type="match status" value="1"/>
</dbReference>
<dbReference type="GO" id="GO:0000287">
    <property type="term" value="F:magnesium ion binding"/>
    <property type="evidence" value="ECO:0007669"/>
    <property type="project" value="UniProtKB-UniRule"/>
</dbReference>
<comment type="subcellular location">
    <subcellularLocation>
        <location evidence="7 8">Cytoplasm</location>
    </subcellularLocation>
</comment>
<dbReference type="InterPro" id="IPR000713">
    <property type="entry name" value="Mur_ligase_N"/>
</dbReference>
<keyword evidence="7" id="KW-0067">ATP-binding</keyword>
<dbReference type="PANTHER" id="PTHR23135:SF4">
    <property type="entry name" value="UDP-N-ACETYLMURAMOYL-L-ALANYL-D-GLUTAMATE--2,6-DIAMINOPIMELATE LIGASE MURE HOMOLOG, CHLOROPLASTIC"/>
    <property type="match status" value="1"/>
</dbReference>
<dbReference type="InterPro" id="IPR036565">
    <property type="entry name" value="Mur-like_cat_sf"/>
</dbReference>
<proteinExistence type="inferred from homology"/>
<comment type="pathway">
    <text evidence="7 8">Cell wall biogenesis; peptidoglycan biosynthesis.</text>
</comment>
<dbReference type="NCBIfam" id="NF001126">
    <property type="entry name" value="PRK00139.1-4"/>
    <property type="match status" value="1"/>
</dbReference>
<protein>
    <recommendedName>
        <fullName evidence="7">UDP-N-acetylmuramoyl-L-alanyl-D-glutamate--2,6-diaminopimelate ligase</fullName>
        <ecNumber evidence="7">6.3.2.13</ecNumber>
    </recommendedName>
    <alternativeName>
        <fullName evidence="7">Meso-A2pm-adding enzyme</fullName>
    </alternativeName>
    <alternativeName>
        <fullName evidence="7">Meso-diaminopimelate-adding enzyme</fullName>
    </alternativeName>
    <alternativeName>
        <fullName evidence="7">UDP-MurNAc-L-Ala-D-Glu:meso-diaminopimelate ligase</fullName>
    </alternativeName>
    <alternativeName>
        <fullName evidence="7">UDP-MurNAc-tripeptide synthetase</fullName>
    </alternativeName>
    <alternativeName>
        <fullName evidence="7">UDP-N-acetylmuramyl-tripeptide synthetase</fullName>
    </alternativeName>
</protein>
<feature type="domain" description="Mur ligase central" evidence="12">
    <location>
        <begin position="165"/>
        <end position="373"/>
    </location>
</feature>
<name>A0A255HAH4_9ACTN</name>
<feature type="binding site" evidence="7">
    <location>
        <position position="83"/>
    </location>
    <ligand>
        <name>UDP-N-acetyl-alpha-D-muramoyl-L-alanyl-D-glutamate</name>
        <dbReference type="ChEBI" id="CHEBI:83900"/>
    </ligand>
</feature>
<feature type="binding site" evidence="7">
    <location>
        <begin position="167"/>
        <end position="173"/>
    </location>
    <ligand>
        <name>ATP</name>
        <dbReference type="ChEBI" id="CHEBI:30616"/>
    </ligand>
</feature>
<evidence type="ECO:0000313" key="14">
    <source>
        <dbReference type="Proteomes" id="UP000216311"/>
    </source>
</evidence>
<keyword evidence="6 7" id="KW-0961">Cell wall biogenesis/degradation</keyword>
<feature type="binding site" evidence="7">
    <location>
        <position position="524"/>
    </location>
    <ligand>
        <name>meso-2,6-diaminopimelate</name>
        <dbReference type="ChEBI" id="CHEBI:57791"/>
    </ligand>
</feature>
<dbReference type="InterPro" id="IPR005761">
    <property type="entry name" value="UDP-N-AcMur-Glu-dNH2Pim_ligase"/>
</dbReference>
<feature type="domain" description="Mur ligase C-terminal" evidence="11">
    <location>
        <begin position="395"/>
        <end position="526"/>
    </location>
</feature>
<keyword evidence="7" id="KW-0963">Cytoplasm</keyword>
<dbReference type="InterPro" id="IPR013221">
    <property type="entry name" value="Mur_ligase_cen"/>
</dbReference>
<dbReference type="NCBIfam" id="TIGR01085">
    <property type="entry name" value="murE"/>
    <property type="match status" value="1"/>
</dbReference>
<feature type="binding site" evidence="7">
    <location>
        <begin position="471"/>
        <end position="474"/>
    </location>
    <ligand>
        <name>meso-2,6-diaminopimelate</name>
        <dbReference type="ChEBI" id="CHEBI:57791"/>
    </ligand>
</feature>
<keyword evidence="7" id="KW-0460">Magnesium</keyword>
<dbReference type="Gene3D" id="3.40.1190.10">
    <property type="entry name" value="Mur-like, catalytic domain"/>
    <property type="match status" value="1"/>
</dbReference>
<reference evidence="13 14" key="1">
    <citation type="submission" date="2017-07" db="EMBL/GenBank/DDBJ databases">
        <title>Draft whole genome sequences of clinical Proprionibacteriaceae strains.</title>
        <authorList>
            <person name="Bernier A.-M."/>
            <person name="Bernard K."/>
            <person name="Domingo M.-C."/>
        </authorList>
    </citation>
    <scope>NUCLEOTIDE SEQUENCE [LARGE SCALE GENOMIC DNA]</scope>
    <source>
        <strain evidence="13 14">NML 130396</strain>
    </source>
</reference>
<feature type="domain" description="Mur ligase N-terminal catalytic" evidence="10">
    <location>
        <begin position="76"/>
        <end position="152"/>
    </location>
</feature>
<feature type="compositionally biased region" description="Low complexity" evidence="9">
    <location>
        <begin position="1"/>
        <end position="16"/>
    </location>
</feature>
<dbReference type="UniPathway" id="UPA00219"/>
<feature type="binding site" evidence="7">
    <location>
        <position position="81"/>
    </location>
    <ligand>
        <name>UDP-N-acetyl-alpha-D-muramoyl-L-alanyl-D-glutamate</name>
        <dbReference type="ChEBI" id="CHEBI:83900"/>
    </ligand>
</feature>
<evidence type="ECO:0000256" key="5">
    <source>
        <dbReference type="ARBA" id="ARBA00023306"/>
    </source>
</evidence>
<keyword evidence="2 7" id="KW-0132">Cell division</keyword>
<evidence type="ECO:0000256" key="4">
    <source>
        <dbReference type="ARBA" id="ARBA00022984"/>
    </source>
</evidence>
<dbReference type="GO" id="GO:0008360">
    <property type="term" value="P:regulation of cell shape"/>
    <property type="evidence" value="ECO:0007669"/>
    <property type="project" value="UniProtKB-KW"/>
</dbReference>
<feature type="binding site" evidence="7">
    <location>
        <begin position="212"/>
        <end position="213"/>
    </location>
    <ligand>
        <name>UDP-N-acetyl-alpha-D-muramoyl-L-alanyl-D-glutamate</name>
        <dbReference type="ChEBI" id="CHEBI:83900"/>
    </ligand>
</feature>
<comment type="cofactor">
    <cofactor evidence="7">
        <name>Mg(2+)</name>
        <dbReference type="ChEBI" id="CHEBI:18420"/>
    </cofactor>
</comment>
<dbReference type="PANTHER" id="PTHR23135">
    <property type="entry name" value="MUR LIGASE FAMILY MEMBER"/>
    <property type="match status" value="1"/>
</dbReference>
<comment type="similarity">
    <text evidence="1 7">Belongs to the MurCDEF family. MurE subfamily.</text>
</comment>
<feature type="binding site" evidence="7">
    <location>
        <position position="239"/>
    </location>
    <ligand>
        <name>UDP-N-acetyl-alpha-D-muramoyl-L-alanyl-D-glutamate</name>
        <dbReference type="ChEBI" id="CHEBI:83900"/>
    </ligand>
</feature>
<comment type="catalytic activity">
    <reaction evidence="7">
        <text>UDP-N-acetyl-alpha-D-muramoyl-L-alanyl-D-glutamate + meso-2,6-diaminopimelate + ATP = UDP-N-acetyl-alpha-D-muramoyl-L-alanyl-gamma-D-glutamyl-meso-2,6-diaminopimelate + ADP + phosphate + H(+)</text>
        <dbReference type="Rhea" id="RHEA:23676"/>
        <dbReference type="ChEBI" id="CHEBI:15378"/>
        <dbReference type="ChEBI" id="CHEBI:30616"/>
        <dbReference type="ChEBI" id="CHEBI:43474"/>
        <dbReference type="ChEBI" id="CHEBI:57791"/>
        <dbReference type="ChEBI" id="CHEBI:83900"/>
        <dbReference type="ChEBI" id="CHEBI:83905"/>
        <dbReference type="ChEBI" id="CHEBI:456216"/>
        <dbReference type="EC" id="6.3.2.13"/>
    </reaction>
</comment>
<dbReference type="AlphaFoldDB" id="A0A255HAH4"/>
<keyword evidence="14" id="KW-1185">Reference proteome</keyword>
<evidence type="ECO:0000256" key="9">
    <source>
        <dbReference type="SAM" id="MobiDB-lite"/>
    </source>
</evidence>
<dbReference type="GO" id="GO:0071555">
    <property type="term" value="P:cell wall organization"/>
    <property type="evidence" value="ECO:0007669"/>
    <property type="project" value="UniProtKB-KW"/>
</dbReference>
<dbReference type="GO" id="GO:0005524">
    <property type="term" value="F:ATP binding"/>
    <property type="evidence" value="ECO:0007669"/>
    <property type="project" value="UniProtKB-UniRule"/>
</dbReference>
<comment type="PTM">
    <text evidence="7">Carboxylation is probably crucial for Mg(2+) binding and, consequently, for the gamma-phosphate positioning of ATP.</text>
</comment>
<evidence type="ECO:0000259" key="12">
    <source>
        <dbReference type="Pfam" id="PF08245"/>
    </source>
</evidence>
<evidence type="ECO:0000259" key="10">
    <source>
        <dbReference type="Pfam" id="PF01225"/>
    </source>
</evidence>
<dbReference type="InterPro" id="IPR004101">
    <property type="entry name" value="Mur_ligase_C"/>
</dbReference>
<comment type="caution">
    <text evidence="7">Lacks conserved residue(s) required for the propagation of feature annotation.</text>
</comment>
<dbReference type="Gene3D" id="3.90.190.20">
    <property type="entry name" value="Mur ligase, C-terminal domain"/>
    <property type="match status" value="1"/>
</dbReference>